<dbReference type="InterPro" id="IPR006224">
    <property type="entry name" value="PsdUridine_synth_RluA-like_CS"/>
</dbReference>
<dbReference type="InterPro" id="IPR020103">
    <property type="entry name" value="PsdUridine_synth_cat_dom_sf"/>
</dbReference>
<comment type="similarity">
    <text evidence="1">Belongs to the pseudouridine synthase RluA family.</text>
</comment>
<accession>A0A0W8E3V8</accession>
<dbReference type="EC" id="4.2.1.70" evidence="4"/>
<organism evidence="4">
    <name type="scientific">hydrocarbon metagenome</name>
    <dbReference type="NCBI Taxonomy" id="938273"/>
    <lineage>
        <taxon>unclassified sequences</taxon>
        <taxon>metagenomes</taxon>
        <taxon>ecological metagenomes</taxon>
    </lineage>
</organism>
<dbReference type="GO" id="GO:0009982">
    <property type="term" value="F:pseudouridine synthase activity"/>
    <property type="evidence" value="ECO:0007669"/>
    <property type="project" value="InterPro"/>
</dbReference>
<evidence type="ECO:0000313" key="4">
    <source>
        <dbReference type="EMBL" id="KUG03342.1"/>
    </source>
</evidence>
<dbReference type="CDD" id="cd02869">
    <property type="entry name" value="PseudoU_synth_RluA_like"/>
    <property type="match status" value="1"/>
</dbReference>
<keyword evidence="4" id="KW-0456">Lyase</keyword>
<sequence>MNDNILSYIVDPKDNYVYLRDVMKTHLKLSHSLLTRLKQQNKIRVNGQVSFTNYLLQAGDEVTVDIGLEEENTIEPEYMPLDIVYEDPDLLVINKPPSLAVHPVKGISGGTLANAVTYYWAQQGQTTIFRPINRLDKNTSGLILIGKSQYAHQAIFRQQKQGTISRKYQALVEGLVQEDSGCINLPISHPDPRLCARTVDPSGKPSVTTYQVLHRFKGYTLLSLTLGTGRTHQIRVHLSQAGHPICGDTLYGSPSSLIDRQALHAGQLTLEQPRTGARLQFETPLPEDMLRMIVGHGDSQNNSKRI</sequence>
<dbReference type="SUPFAM" id="SSF55120">
    <property type="entry name" value="Pseudouridine synthase"/>
    <property type="match status" value="1"/>
</dbReference>
<evidence type="ECO:0000259" key="3">
    <source>
        <dbReference type="Pfam" id="PF00849"/>
    </source>
</evidence>
<dbReference type="Gene3D" id="3.30.2350.10">
    <property type="entry name" value="Pseudouridine synthase"/>
    <property type="match status" value="1"/>
</dbReference>
<reference evidence="4" key="1">
    <citation type="journal article" date="2015" name="Proc. Natl. Acad. Sci. U.S.A.">
        <title>Networks of energetic and metabolic interactions define dynamics in microbial communities.</title>
        <authorList>
            <person name="Embree M."/>
            <person name="Liu J.K."/>
            <person name="Al-Bassam M.M."/>
            <person name="Zengler K."/>
        </authorList>
    </citation>
    <scope>NUCLEOTIDE SEQUENCE</scope>
</reference>
<gene>
    <name evidence="4" type="ORF">ASZ90_019264</name>
</gene>
<dbReference type="GO" id="GO:0004730">
    <property type="term" value="F:pseudouridylate synthase activity"/>
    <property type="evidence" value="ECO:0007669"/>
    <property type="project" value="UniProtKB-EC"/>
</dbReference>
<dbReference type="PROSITE" id="PS01129">
    <property type="entry name" value="PSI_RLU"/>
    <property type="match status" value="1"/>
</dbReference>
<dbReference type="GO" id="GO:0000455">
    <property type="term" value="P:enzyme-directed rRNA pseudouridine synthesis"/>
    <property type="evidence" value="ECO:0007669"/>
    <property type="project" value="TreeGrafter"/>
</dbReference>
<dbReference type="Pfam" id="PF00849">
    <property type="entry name" value="PseudoU_synth_2"/>
    <property type="match status" value="1"/>
</dbReference>
<dbReference type="AlphaFoldDB" id="A0A0W8E3V8"/>
<feature type="domain" description="Pseudouridine synthase RsuA/RluA-like" evidence="3">
    <location>
        <begin position="89"/>
        <end position="240"/>
    </location>
</feature>
<evidence type="ECO:0000256" key="2">
    <source>
        <dbReference type="ARBA" id="ARBA00023235"/>
    </source>
</evidence>
<dbReference type="GO" id="GO:0003723">
    <property type="term" value="F:RNA binding"/>
    <property type="evidence" value="ECO:0007669"/>
    <property type="project" value="InterPro"/>
</dbReference>
<protein>
    <submittedName>
        <fullName evidence="4">Ribosomal large subunit pseudouridine synthase d</fullName>
        <ecNumber evidence="4">4.2.1.70</ecNumber>
    </submittedName>
</protein>
<proteinExistence type="inferred from homology"/>
<dbReference type="CDD" id="cd00165">
    <property type="entry name" value="S4"/>
    <property type="match status" value="1"/>
</dbReference>
<dbReference type="InterPro" id="IPR050188">
    <property type="entry name" value="RluA_PseudoU_synthase"/>
</dbReference>
<keyword evidence="2" id="KW-0413">Isomerase</keyword>
<name>A0A0W8E3V8_9ZZZZ</name>
<dbReference type="PANTHER" id="PTHR21600">
    <property type="entry name" value="MITOCHONDRIAL RNA PSEUDOURIDINE SYNTHASE"/>
    <property type="match status" value="1"/>
</dbReference>
<dbReference type="PANTHER" id="PTHR21600:SF44">
    <property type="entry name" value="RIBOSOMAL LARGE SUBUNIT PSEUDOURIDINE SYNTHASE D"/>
    <property type="match status" value="1"/>
</dbReference>
<dbReference type="EMBL" id="LNQE01001884">
    <property type="protein sequence ID" value="KUG03342.1"/>
    <property type="molecule type" value="Genomic_DNA"/>
</dbReference>
<dbReference type="InterPro" id="IPR006225">
    <property type="entry name" value="PsdUridine_synth_RluC/D"/>
</dbReference>
<dbReference type="NCBIfam" id="TIGR00005">
    <property type="entry name" value="rluA_subfam"/>
    <property type="match status" value="1"/>
</dbReference>
<dbReference type="PROSITE" id="PS50889">
    <property type="entry name" value="S4"/>
    <property type="match status" value="1"/>
</dbReference>
<dbReference type="InterPro" id="IPR006145">
    <property type="entry name" value="PsdUridine_synth_RsuA/RluA"/>
</dbReference>
<evidence type="ECO:0000256" key="1">
    <source>
        <dbReference type="ARBA" id="ARBA00010876"/>
    </source>
</evidence>
<comment type="caution">
    <text evidence="4">The sequence shown here is derived from an EMBL/GenBank/DDBJ whole genome shotgun (WGS) entry which is preliminary data.</text>
</comment>